<dbReference type="AlphaFoldDB" id="A0A5S4ZY48"/>
<organism evidence="5 6">
    <name type="scientific">Desulfallas thermosapovorans DSM 6562</name>
    <dbReference type="NCBI Taxonomy" id="1121431"/>
    <lineage>
        <taxon>Bacteria</taxon>
        <taxon>Bacillati</taxon>
        <taxon>Bacillota</taxon>
        <taxon>Clostridia</taxon>
        <taxon>Eubacteriales</taxon>
        <taxon>Desulfallaceae</taxon>
        <taxon>Desulfallas</taxon>
    </lineage>
</organism>
<accession>A0A5S4ZY48</accession>
<dbReference type="SFLD" id="SFLDG01084">
    <property type="entry name" value="Uncharacterised_Radical_SAM_Su"/>
    <property type="match status" value="1"/>
</dbReference>
<protein>
    <submittedName>
        <fullName evidence="5">DNA repair photolyase</fullName>
    </submittedName>
</protein>
<keyword evidence="3" id="KW-0411">Iron-sulfur</keyword>
<dbReference type="Proteomes" id="UP000323166">
    <property type="component" value="Unassembled WGS sequence"/>
</dbReference>
<gene>
    <name evidence="5" type="ORF">LX24_00296</name>
</gene>
<dbReference type="SUPFAM" id="SSF102114">
    <property type="entry name" value="Radical SAM enzymes"/>
    <property type="match status" value="1"/>
</dbReference>
<evidence type="ECO:0000313" key="5">
    <source>
        <dbReference type="EMBL" id="TYO98011.1"/>
    </source>
</evidence>
<keyword evidence="2" id="KW-0408">Iron</keyword>
<evidence type="ECO:0000313" key="6">
    <source>
        <dbReference type="Proteomes" id="UP000323166"/>
    </source>
</evidence>
<reference evidence="5 6" key="1">
    <citation type="submission" date="2019-07" db="EMBL/GenBank/DDBJ databases">
        <title>Genomic Encyclopedia of Type Strains, Phase I: the one thousand microbial genomes (KMG-I) project.</title>
        <authorList>
            <person name="Kyrpides N."/>
        </authorList>
    </citation>
    <scope>NUCLEOTIDE SEQUENCE [LARGE SCALE GENOMIC DNA]</scope>
    <source>
        <strain evidence="5 6">DSM 6562</strain>
    </source>
</reference>
<dbReference type="InterPro" id="IPR058240">
    <property type="entry name" value="rSAM_sf"/>
</dbReference>
<dbReference type="SMART" id="SM00729">
    <property type="entry name" value="Elp3"/>
    <property type="match status" value="1"/>
</dbReference>
<dbReference type="GO" id="GO:0046872">
    <property type="term" value="F:metal ion binding"/>
    <property type="evidence" value="ECO:0007669"/>
    <property type="project" value="UniProtKB-KW"/>
</dbReference>
<dbReference type="SFLD" id="SFLDS00029">
    <property type="entry name" value="Radical_SAM"/>
    <property type="match status" value="1"/>
</dbReference>
<dbReference type="RefSeq" id="WP_166510354.1">
    <property type="nucleotide sequence ID" value="NZ_VNHM01000001.1"/>
</dbReference>
<dbReference type="GO" id="GO:0051536">
    <property type="term" value="F:iron-sulfur cluster binding"/>
    <property type="evidence" value="ECO:0007669"/>
    <property type="project" value="UniProtKB-KW"/>
</dbReference>
<comment type="caution">
    <text evidence="5">The sequence shown here is derived from an EMBL/GenBank/DDBJ whole genome shotgun (WGS) entry which is preliminary data.</text>
</comment>
<proteinExistence type="predicted"/>
<dbReference type="Gene3D" id="3.80.30.30">
    <property type="match status" value="1"/>
</dbReference>
<evidence type="ECO:0000259" key="4">
    <source>
        <dbReference type="SMART" id="SM00729"/>
    </source>
</evidence>
<dbReference type="Pfam" id="PF04055">
    <property type="entry name" value="Radical_SAM"/>
    <property type="match status" value="1"/>
</dbReference>
<sequence>MCDRKNHNQQVSLKFGKVTKTFPLVELPCKHIVVKSAKELHGWWPGKRECTAERLLVNPYNGCTHNCAFCYAHAMWGYFNLYHSRKIVTVFEDFHLEVARQLDGLEVASCGYLSPVTDPFQPLNIKYQLSEKLIKVFVDRNLPIEFITKNVITDEALRLMEKQEHSFGQVSIITPDEELRRRLVPGGAPTEKLLDNLTRLKQAGKFAVCRIDPIIPGITDDERQLDQLVGMAVKAGADHIITSCMDIPQKIRPVLIAQLAGINSSIPRLYRELYTENLDGQWHVNINTRRLLFQMMSGICRRHGVSLALCMEYESVNGRVHGLNREFMTTRNCEGLDVPLYIRQGGTFRPVNCDGACLLCKEPVCGISELAGGGAWKLKDYRRWSKQIKENKEPRLF</sequence>
<keyword evidence="5" id="KW-0456">Lyase</keyword>
<keyword evidence="1" id="KW-0479">Metal-binding</keyword>
<dbReference type="InterPro" id="IPR040086">
    <property type="entry name" value="MJ0683-like"/>
</dbReference>
<evidence type="ECO:0000256" key="1">
    <source>
        <dbReference type="ARBA" id="ARBA00022723"/>
    </source>
</evidence>
<dbReference type="InterPro" id="IPR007197">
    <property type="entry name" value="rSAM"/>
</dbReference>
<dbReference type="InterPro" id="IPR006638">
    <property type="entry name" value="Elp3/MiaA/NifB-like_rSAM"/>
</dbReference>
<evidence type="ECO:0000256" key="2">
    <source>
        <dbReference type="ARBA" id="ARBA00023004"/>
    </source>
</evidence>
<evidence type="ECO:0000256" key="3">
    <source>
        <dbReference type="ARBA" id="ARBA00023014"/>
    </source>
</evidence>
<feature type="domain" description="Elp3/MiaA/NifB-like radical SAM core" evidence="4">
    <location>
        <begin position="53"/>
        <end position="276"/>
    </location>
</feature>
<dbReference type="PANTHER" id="PTHR43432:SF4">
    <property type="entry name" value="RADICAL SAM CORE DOMAIN-CONTAINING PROTEIN"/>
    <property type="match status" value="1"/>
</dbReference>
<name>A0A5S4ZY48_9FIRM</name>
<keyword evidence="6" id="KW-1185">Reference proteome</keyword>
<dbReference type="EMBL" id="VNHM01000001">
    <property type="protein sequence ID" value="TYO98011.1"/>
    <property type="molecule type" value="Genomic_DNA"/>
</dbReference>
<dbReference type="CDD" id="cd01335">
    <property type="entry name" value="Radical_SAM"/>
    <property type="match status" value="1"/>
</dbReference>
<dbReference type="GO" id="GO:0016829">
    <property type="term" value="F:lyase activity"/>
    <property type="evidence" value="ECO:0007669"/>
    <property type="project" value="UniProtKB-KW"/>
</dbReference>
<dbReference type="PANTHER" id="PTHR43432">
    <property type="entry name" value="SLR0285 PROTEIN"/>
    <property type="match status" value="1"/>
</dbReference>